<gene>
    <name evidence="3" type="ORF">RND81_01G170900</name>
</gene>
<dbReference type="EMBL" id="JBDFQZ010000001">
    <property type="protein sequence ID" value="KAK9757564.1"/>
    <property type="molecule type" value="Genomic_DNA"/>
</dbReference>
<dbReference type="InterPro" id="IPR055411">
    <property type="entry name" value="LRR_FXL15/At3g58940/PEG3-like"/>
</dbReference>
<comment type="caution">
    <text evidence="3">The sequence shown here is derived from an EMBL/GenBank/DDBJ whole genome shotgun (WGS) entry which is preliminary data.</text>
</comment>
<dbReference type="Proteomes" id="UP001443914">
    <property type="component" value="Unassembled WGS sequence"/>
</dbReference>
<dbReference type="InterPro" id="IPR032675">
    <property type="entry name" value="LRR_dom_sf"/>
</dbReference>
<feature type="domain" description="FBD" evidence="2">
    <location>
        <begin position="381"/>
        <end position="454"/>
    </location>
</feature>
<protein>
    <recommendedName>
        <fullName evidence="2">FBD domain-containing protein</fullName>
    </recommendedName>
</protein>
<dbReference type="Gene3D" id="3.80.10.10">
    <property type="entry name" value="Ribonuclease Inhibitor"/>
    <property type="match status" value="1"/>
</dbReference>
<reference evidence="3 4" key="1">
    <citation type="submission" date="2024-03" db="EMBL/GenBank/DDBJ databases">
        <title>WGS assembly of Saponaria officinalis var. Norfolk2.</title>
        <authorList>
            <person name="Jenkins J."/>
            <person name="Shu S."/>
            <person name="Grimwood J."/>
            <person name="Barry K."/>
            <person name="Goodstein D."/>
            <person name="Schmutz J."/>
            <person name="Leebens-Mack J."/>
            <person name="Osbourn A."/>
        </authorList>
    </citation>
    <scope>NUCLEOTIDE SEQUENCE [LARGE SCALE GENOMIC DNA]</scope>
    <source>
        <strain evidence="4">cv. Norfolk2</strain>
        <strain evidence="3">JIC</strain>
        <tissue evidence="3">Leaf</tissue>
    </source>
</reference>
<accession>A0AAW1NFL5</accession>
<sequence>MQSRTKKLIPSEGTNGSEDRLSEMPDHLIVHILSFMPTLHAVKTMLLRRFGNLWTLVPTLTFDLEEYDQVIWPEEEDETIHEVFSSFARFIRKVLMLHKRHTIDSFHLSMKPFDVEFKDPKLIDDVQMWLRFAIDRQVKDLNLSFNGYDDLVLPHSIFMSQSLITLTLHGCMLEHQPNVHMGTLRELSLVNVKGSGQVFNQLILGCPSLRELNINISNLSHVLNITSPSVSKLCLEIYHPDLCITLSCPNMKNLDILVCGIIQSFMVDAIDVSSLQKMNVKGLPTGSLSLFKTFLRQFRNVEVVTWSCHALETLSWGRKIKFPRTKWKRLVLRPLWDDNRCVQVILELLKSSVKLEELILHNYFSHDDQGYGCIESSTTSTYVMPLLKKVTIHRYGRFSKAQLQVVEIVLQNAILLEQLVIHGNRNLTAVNELNFVKQVSKFRRASANATVIFD</sequence>
<feature type="region of interest" description="Disordered" evidence="1">
    <location>
        <begin position="1"/>
        <end position="20"/>
    </location>
</feature>
<dbReference type="InterPro" id="IPR050232">
    <property type="entry name" value="FBL13/AtMIF1-like"/>
</dbReference>
<evidence type="ECO:0000313" key="4">
    <source>
        <dbReference type="Proteomes" id="UP001443914"/>
    </source>
</evidence>
<proteinExistence type="predicted"/>
<dbReference type="EMBL" id="JBDFQZ010000001">
    <property type="protein sequence ID" value="KAK9757563.1"/>
    <property type="molecule type" value="Genomic_DNA"/>
</dbReference>
<dbReference type="Pfam" id="PF24758">
    <property type="entry name" value="LRR_At5g56370"/>
    <property type="match status" value="1"/>
</dbReference>
<evidence type="ECO:0000256" key="1">
    <source>
        <dbReference type="SAM" id="MobiDB-lite"/>
    </source>
</evidence>
<dbReference type="SMART" id="SM00579">
    <property type="entry name" value="FBD"/>
    <property type="match status" value="1"/>
</dbReference>
<dbReference type="AlphaFoldDB" id="A0AAW1NFL5"/>
<dbReference type="SUPFAM" id="SSF52047">
    <property type="entry name" value="RNI-like"/>
    <property type="match status" value="1"/>
</dbReference>
<dbReference type="PANTHER" id="PTHR31900">
    <property type="entry name" value="F-BOX/RNI SUPERFAMILY PROTEIN-RELATED"/>
    <property type="match status" value="1"/>
</dbReference>
<name>A0AAW1NFL5_SAPOF</name>
<dbReference type="InterPro" id="IPR006566">
    <property type="entry name" value="FBD"/>
</dbReference>
<dbReference type="PANTHER" id="PTHR31900:SF31">
    <property type="entry name" value="F-BOX_LRR-REPEAT PROTEIN 13-LIKE"/>
    <property type="match status" value="1"/>
</dbReference>
<keyword evidence="4" id="KW-1185">Reference proteome</keyword>
<evidence type="ECO:0000313" key="3">
    <source>
        <dbReference type="EMBL" id="KAK9757564.1"/>
    </source>
</evidence>
<evidence type="ECO:0000259" key="2">
    <source>
        <dbReference type="SMART" id="SM00579"/>
    </source>
</evidence>
<organism evidence="3 4">
    <name type="scientific">Saponaria officinalis</name>
    <name type="common">Common soapwort</name>
    <name type="synonym">Lychnis saponaria</name>
    <dbReference type="NCBI Taxonomy" id="3572"/>
    <lineage>
        <taxon>Eukaryota</taxon>
        <taxon>Viridiplantae</taxon>
        <taxon>Streptophyta</taxon>
        <taxon>Embryophyta</taxon>
        <taxon>Tracheophyta</taxon>
        <taxon>Spermatophyta</taxon>
        <taxon>Magnoliopsida</taxon>
        <taxon>eudicotyledons</taxon>
        <taxon>Gunneridae</taxon>
        <taxon>Pentapetalae</taxon>
        <taxon>Caryophyllales</taxon>
        <taxon>Caryophyllaceae</taxon>
        <taxon>Caryophylleae</taxon>
        <taxon>Saponaria</taxon>
    </lineage>
</organism>
<dbReference type="EMBL" id="JBDFQZ010000001">
    <property type="protein sequence ID" value="KAK9757562.1"/>
    <property type="molecule type" value="Genomic_DNA"/>
</dbReference>